<evidence type="ECO:0000256" key="4">
    <source>
        <dbReference type="ARBA" id="ARBA00022989"/>
    </source>
</evidence>
<protein>
    <submittedName>
        <fullName evidence="10">Aquaporin</fullName>
    </submittedName>
</protein>
<evidence type="ECO:0000313" key="9">
    <source>
        <dbReference type="Proteomes" id="UP000278807"/>
    </source>
</evidence>
<gene>
    <name evidence="8" type="ORF">HNAJ_LOCUS2202</name>
</gene>
<comment type="similarity">
    <text evidence="2 6">Belongs to the MIP/aquaporin (TC 1.A.8) family.</text>
</comment>
<feature type="transmembrane region" description="Helical" evidence="7">
    <location>
        <begin position="28"/>
        <end position="52"/>
    </location>
</feature>
<feature type="transmembrane region" description="Helical" evidence="7">
    <location>
        <begin position="185"/>
        <end position="204"/>
    </location>
</feature>
<dbReference type="InterPro" id="IPR000425">
    <property type="entry name" value="MIP"/>
</dbReference>
<feature type="transmembrane region" description="Helical" evidence="7">
    <location>
        <begin position="58"/>
        <end position="76"/>
    </location>
</feature>
<reference evidence="10" key="1">
    <citation type="submission" date="2017-02" db="UniProtKB">
        <authorList>
            <consortium name="WormBaseParasite"/>
        </authorList>
    </citation>
    <scope>IDENTIFICATION</scope>
</reference>
<name>A0A0R3T565_RODNA</name>
<evidence type="ECO:0000256" key="6">
    <source>
        <dbReference type="RuleBase" id="RU000477"/>
    </source>
</evidence>
<dbReference type="Gene3D" id="1.20.1080.10">
    <property type="entry name" value="Glycerol uptake facilitator protein"/>
    <property type="match status" value="1"/>
</dbReference>
<dbReference type="GO" id="GO:0005886">
    <property type="term" value="C:plasma membrane"/>
    <property type="evidence" value="ECO:0007669"/>
    <property type="project" value="TreeGrafter"/>
</dbReference>
<evidence type="ECO:0000256" key="5">
    <source>
        <dbReference type="ARBA" id="ARBA00023136"/>
    </source>
</evidence>
<dbReference type="InterPro" id="IPR034294">
    <property type="entry name" value="Aquaporin_transptr"/>
</dbReference>
<feature type="transmembrane region" description="Helical" evidence="7">
    <location>
        <begin position="224"/>
        <end position="247"/>
    </location>
</feature>
<accession>A0A0R3T565</accession>
<evidence type="ECO:0000256" key="2">
    <source>
        <dbReference type="ARBA" id="ARBA00006175"/>
    </source>
</evidence>
<sequence>MIEDKEHPQQLQKHNFEMPKGRALVWKIFQIFVCECVGAGIICFPAFLLPPATLTPDFASPLICGCAVYLGIWIVGPTSGGQMNPILTLASAITRRLPLLYIPVYLVAQLCGSLVSMAIAYRLNTSLSTLPSTYGLTLPSADASIGNALGMEIIITMVLVLTYLATLDEIRDAVWQMKNCNNFPIAMLLAVVFCVAAGGPISGGSMNPWRSLSAAIIQNHYDHVWIYIVGPSIGSVCACILYELIICENVSLQRTKRWFTAKHFDRSVKHDEF</sequence>
<dbReference type="Proteomes" id="UP000278807">
    <property type="component" value="Unassembled WGS sequence"/>
</dbReference>
<feature type="transmembrane region" description="Helical" evidence="7">
    <location>
        <begin position="97"/>
        <end position="123"/>
    </location>
</feature>
<dbReference type="STRING" id="102285.A0A0R3T565"/>
<dbReference type="EMBL" id="UZAE01001025">
    <property type="protein sequence ID" value="VDN98061.1"/>
    <property type="molecule type" value="Genomic_DNA"/>
</dbReference>
<keyword evidence="6" id="KW-0813">Transport</keyword>
<keyword evidence="4 7" id="KW-1133">Transmembrane helix</keyword>
<organism evidence="10">
    <name type="scientific">Rodentolepis nana</name>
    <name type="common">Dwarf tapeworm</name>
    <name type="synonym">Hymenolepis nana</name>
    <dbReference type="NCBI Taxonomy" id="102285"/>
    <lineage>
        <taxon>Eukaryota</taxon>
        <taxon>Metazoa</taxon>
        <taxon>Spiralia</taxon>
        <taxon>Lophotrochozoa</taxon>
        <taxon>Platyhelminthes</taxon>
        <taxon>Cestoda</taxon>
        <taxon>Eucestoda</taxon>
        <taxon>Cyclophyllidea</taxon>
        <taxon>Hymenolepididae</taxon>
        <taxon>Rodentolepis</taxon>
    </lineage>
</organism>
<dbReference type="PRINTS" id="PR00783">
    <property type="entry name" value="MINTRINSICP"/>
</dbReference>
<dbReference type="OrthoDB" id="3222at2759"/>
<dbReference type="InterPro" id="IPR023271">
    <property type="entry name" value="Aquaporin-like"/>
</dbReference>
<comment type="subcellular location">
    <subcellularLocation>
        <location evidence="1">Membrane</location>
        <topology evidence="1">Multi-pass membrane protein</topology>
    </subcellularLocation>
</comment>
<keyword evidence="9" id="KW-1185">Reference proteome</keyword>
<dbReference type="AlphaFoldDB" id="A0A0R3T565"/>
<dbReference type="GO" id="GO:0015250">
    <property type="term" value="F:water channel activity"/>
    <property type="evidence" value="ECO:0007669"/>
    <property type="project" value="TreeGrafter"/>
</dbReference>
<evidence type="ECO:0000256" key="3">
    <source>
        <dbReference type="ARBA" id="ARBA00022692"/>
    </source>
</evidence>
<evidence type="ECO:0000313" key="8">
    <source>
        <dbReference type="EMBL" id="VDN98061.1"/>
    </source>
</evidence>
<proteinExistence type="inferred from homology"/>
<keyword evidence="5 7" id="KW-0472">Membrane</keyword>
<feature type="transmembrane region" description="Helical" evidence="7">
    <location>
        <begin position="143"/>
        <end position="164"/>
    </location>
</feature>
<keyword evidence="3 6" id="KW-0812">Transmembrane</keyword>
<dbReference type="Pfam" id="PF00230">
    <property type="entry name" value="MIP"/>
    <property type="match status" value="1"/>
</dbReference>
<dbReference type="SUPFAM" id="SSF81338">
    <property type="entry name" value="Aquaporin-like"/>
    <property type="match status" value="1"/>
</dbReference>
<evidence type="ECO:0000256" key="1">
    <source>
        <dbReference type="ARBA" id="ARBA00004141"/>
    </source>
</evidence>
<dbReference type="PANTHER" id="PTHR19139">
    <property type="entry name" value="AQUAPORIN TRANSPORTER"/>
    <property type="match status" value="1"/>
</dbReference>
<reference evidence="8 9" key="2">
    <citation type="submission" date="2018-11" db="EMBL/GenBank/DDBJ databases">
        <authorList>
            <consortium name="Pathogen Informatics"/>
        </authorList>
    </citation>
    <scope>NUCLEOTIDE SEQUENCE [LARGE SCALE GENOMIC DNA]</scope>
</reference>
<dbReference type="PANTHER" id="PTHR19139:SF199">
    <property type="entry name" value="MIP17260P"/>
    <property type="match status" value="1"/>
</dbReference>
<evidence type="ECO:0000256" key="7">
    <source>
        <dbReference type="SAM" id="Phobius"/>
    </source>
</evidence>
<dbReference type="WBParaSite" id="HNAJ_0000220301-mRNA-1">
    <property type="protein sequence ID" value="HNAJ_0000220301-mRNA-1"/>
    <property type="gene ID" value="HNAJ_0000220301"/>
</dbReference>
<evidence type="ECO:0000313" key="10">
    <source>
        <dbReference type="WBParaSite" id="HNAJ_0000220301-mRNA-1"/>
    </source>
</evidence>